<evidence type="ECO:0000256" key="3">
    <source>
        <dbReference type="ARBA" id="ARBA00022723"/>
    </source>
</evidence>
<dbReference type="Proteomes" id="UP001596456">
    <property type="component" value="Unassembled WGS sequence"/>
</dbReference>
<proteinExistence type="predicted"/>
<evidence type="ECO:0000256" key="2">
    <source>
        <dbReference type="ARBA" id="ARBA00022670"/>
    </source>
</evidence>
<keyword evidence="3" id="KW-0479">Metal-binding</keyword>
<accession>A0ABW2KV52</accession>
<dbReference type="Gene3D" id="3.40.630.10">
    <property type="entry name" value="Zn peptidases"/>
    <property type="match status" value="2"/>
</dbReference>
<feature type="signal peptide" evidence="7">
    <location>
        <begin position="1"/>
        <end position="23"/>
    </location>
</feature>
<dbReference type="Gene3D" id="3.50.30.30">
    <property type="match status" value="1"/>
</dbReference>
<keyword evidence="6" id="KW-0862">Zinc</keyword>
<feature type="domain" description="Peptidase M28" evidence="8">
    <location>
        <begin position="293"/>
        <end position="493"/>
    </location>
</feature>
<evidence type="ECO:0000256" key="5">
    <source>
        <dbReference type="ARBA" id="ARBA00022801"/>
    </source>
</evidence>
<dbReference type="Pfam" id="PF04389">
    <property type="entry name" value="Peptidase_M28"/>
    <property type="match status" value="1"/>
</dbReference>
<dbReference type="InterPro" id="IPR007484">
    <property type="entry name" value="Peptidase_M28"/>
</dbReference>
<comment type="caution">
    <text evidence="9">The sequence shown here is derived from an EMBL/GenBank/DDBJ whole genome shotgun (WGS) entry which is preliminary data.</text>
</comment>
<keyword evidence="4 7" id="KW-0732">Signal</keyword>
<dbReference type="CDD" id="cd05660">
    <property type="entry name" value="M28_like_PA"/>
    <property type="match status" value="1"/>
</dbReference>
<evidence type="ECO:0000313" key="9">
    <source>
        <dbReference type="EMBL" id="MFC7333777.1"/>
    </source>
</evidence>
<evidence type="ECO:0000256" key="4">
    <source>
        <dbReference type="ARBA" id="ARBA00022729"/>
    </source>
</evidence>
<dbReference type="PANTHER" id="PTHR12147:SF56">
    <property type="entry name" value="AMINOPEPTIDASE YDR415C-RELATED"/>
    <property type="match status" value="1"/>
</dbReference>
<dbReference type="InterPro" id="IPR046450">
    <property type="entry name" value="PA_dom_sf"/>
</dbReference>
<dbReference type="RefSeq" id="WP_377359068.1">
    <property type="nucleotide sequence ID" value="NZ_JBHTCM010000010.1"/>
</dbReference>
<evidence type="ECO:0000259" key="8">
    <source>
        <dbReference type="Pfam" id="PF04389"/>
    </source>
</evidence>
<evidence type="ECO:0000256" key="1">
    <source>
        <dbReference type="ARBA" id="ARBA00022438"/>
    </source>
</evidence>
<dbReference type="InterPro" id="IPR045175">
    <property type="entry name" value="M28_fam"/>
</dbReference>
<reference evidence="10" key="1">
    <citation type="journal article" date="2019" name="Int. J. Syst. Evol. Microbiol.">
        <title>The Global Catalogue of Microorganisms (GCM) 10K type strain sequencing project: providing services to taxonomists for standard genome sequencing and annotation.</title>
        <authorList>
            <consortium name="The Broad Institute Genomics Platform"/>
            <consortium name="The Broad Institute Genome Sequencing Center for Infectious Disease"/>
            <person name="Wu L."/>
            <person name="Ma J."/>
        </authorList>
    </citation>
    <scope>NUCLEOTIDE SEQUENCE [LARGE SCALE GENOMIC DNA]</scope>
    <source>
        <strain evidence="10">CGMCC 1.16275</strain>
    </source>
</reference>
<keyword evidence="1" id="KW-0031">Aminopeptidase</keyword>
<evidence type="ECO:0000256" key="6">
    <source>
        <dbReference type="ARBA" id="ARBA00022833"/>
    </source>
</evidence>
<protein>
    <submittedName>
        <fullName evidence="9">M28 family metallopeptidase</fullName>
    </submittedName>
</protein>
<keyword evidence="2" id="KW-0645">Protease</keyword>
<feature type="chain" id="PRO_5046439728" evidence="7">
    <location>
        <begin position="24"/>
        <end position="543"/>
    </location>
</feature>
<dbReference type="EMBL" id="JBHTCM010000010">
    <property type="protein sequence ID" value="MFC7333777.1"/>
    <property type="molecule type" value="Genomic_DNA"/>
</dbReference>
<organism evidence="9 10">
    <name type="scientific">Rhodocista pekingensis</name>
    <dbReference type="NCBI Taxonomy" id="201185"/>
    <lineage>
        <taxon>Bacteria</taxon>
        <taxon>Pseudomonadati</taxon>
        <taxon>Pseudomonadota</taxon>
        <taxon>Alphaproteobacteria</taxon>
        <taxon>Rhodospirillales</taxon>
        <taxon>Azospirillaceae</taxon>
        <taxon>Rhodocista</taxon>
    </lineage>
</organism>
<dbReference type="SUPFAM" id="SSF52025">
    <property type="entry name" value="PA domain"/>
    <property type="match status" value="1"/>
</dbReference>
<dbReference type="PANTHER" id="PTHR12147">
    <property type="entry name" value="METALLOPEPTIDASE M28 FAMILY MEMBER"/>
    <property type="match status" value="1"/>
</dbReference>
<sequence length="543" mass="59646">MRGLLLGTALTVVPAAAALAQQAAITAEELTEHVKVLASDEFEGRKPGTPGEQKSLDYITGQFRALGLEPAVGDSYLQRVPLVEVTGLSQSPLTVKGPGGEKSYDFFTQMITVSRRPEPEQALTDSEVVFVGYGIVAPEYGWNDYAGLDVRGKTVVVLVNDPGFATQDPSLFNGNAMTWYGRWPYKYEEAERQGAAGVLIVHETRAAGYPWAVVTNSWRVPKLDLVPPDGGRSRPTIQGWVQQDVAREMFSLAGQDFDALAKAAAQRGFKPVPLKLTASAAVTNKVRTFDSYNIIGKLTGSKRPDEVVLISAHWDHLGRGPAMDGDDIYNGAMDNATGVAGLIELAEAFAKGERPERTIAFLSYTAEEQGLLGSEYYAKNPVFPPARTVGGFNMDMLNPFGPMRDIVVTGAGKSELEDRLARWAEGNNKIVKPEPFPERGLYYRSDHFPLAKIGVPMMFAGSGVDSIEHGEEWGRAQYNEFTRLRYHTPHDEWVPGMDLTGAVDDLRMVYDLSRDLANGTDWPSWYKGSEFRAVREKSLKEGR</sequence>
<name>A0ABW2KV52_9PROT</name>
<dbReference type="SUPFAM" id="SSF53187">
    <property type="entry name" value="Zn-dependent exopeptidases"/>
    <property type="match status" value="1"/>
</dbReference>
<keyword evidence="5" id="KW-0378">Hydrolase</keyword>
<evidence type="ECO:0000313" key="10">
    <source>
        <dbReference type="Proteomes" id="UP001596456"/>
    </source>
</evidence>
<keyword evidence="10" id="KW-1185">Reference proteome</keyword>
<evidence type="ECO:0000256" key="7">
    <source>
        <dbReference type="SAM" id="SignalP"/>
    </source>
</evidence>
<dbReference type="CDD" id="cd04821">
    <property type="entry name" value="PA_M28_1_2"/>
    <property type="match status" value="1"/>
</dbReference>
<gene>
    <name evidence="9" type="ORF">ACFQPS_11440</name>
</gene>